<gene>
    <name evidence="2" type="ORF">EJD97_001244</name>
</gene>
<organism evidence="2">
    <name type="scientific">Solanum chilense</name>
    <name type="common">Tomato</name>
    <name type="synonym">Lycopersicon chilense</name>
    <dbReference type="NCBI Taxonomy" id="4083"/>
    <lineage>
        <taxon>Eukaryota</taxon>
        <taxon>Viridiplantae</taxon>
        <taxon>Streptophyta</taxon>
        <taxon>Embryophyta</taxon>
        <taxon>Tracheophyta</taxon>
        <taxon>Spermatophyta</taxon>
        <taxon>Magnoliopsida</taxon>
        <taxon>eudicotyledons</taxon>
        <taxon>Gunneridae</taxon>
        <taxon>Pentapetalae</taxon>
        <taxon>asterids</taxon>
        <taxon>lamiids</taxon>
        <taxon>Solanales</taxon>
        <taxon>Solanaceae</taxon>
        <taxon>Solanoideae</taxon>
        <taxon>Solaneae</taxon>
        <taxon>Solanum</taxon>
        <taxon>Solanum subgen. Lycopersicon</taxon>
    </lineage>
</organism>
<dbReference type="AlphaFoldDB" id="A0A6N2AR01"/>
<feature type="compositionally biased region" description="Polar residues" evidence="1">
    <location>
        <begin position="85"/>
        <end position="103"/>
    </location>
</feature>
<feature type="compositionally biased region" description="Basic and acidic residues" evidence="1">
    <location>
        <begin position="16"/>
        <end position="32"/>
    </location>
</feature>
<reference evidence="2" key="1">
    <citation type="submission" date="2019-05" db="EMBL/GenBank/DDBJ databases">
        <title>The de novo reference genome and transcriptome assemblies of the wild tomato species Solanum chilense.</title>
        <authorList>
            <person name="Stam R."/>
            <person name="Nosenko T."/>
            <person name="Hoerger A.C."/>
            <person name="Stephan W."/>
            <person name="Seidel M.A."/>
            <person name="Kuhn J.M.M."/>
            <person name="Haberer G."/>
            <person name="Tellier A."/>
        </authorList>
    </citation>
    <scope>NUCLEOTIDE SEQUENCE</scope>
    <source>
        <tissue evidence="2">Mature leaves</tissue>
    </source>
</reference>
<name>A0A6N2AR01_SOLCI</name>
<proteinExistence type="predicted"/>
<protein>
    <submittedName>
        <fullName evidence="2">Uncharacterized protein</fullName>
    </submittedName>
</protein>
<feature type="compositionally biased region" description="Basic and acidic residues" evidence="1">
    <location>
        <begin position="73"/>
        <end position="84"/>
    </location>
</feature>
<sequence length="103" mass="11670">MKLPEIHHQIQTTSSQDRKDSNTGDYSPHDDVHLIEISSKMDGGIVGVENSGEDQLQVDGTQELTKHDKYFEEAEHDQQQRKEPTNQVQQSKGKDVQTVNRVA</sequence>
<comment type="caution">
    <text evidence="2">The sequence shown here is derived from an EMBL/GenBank/DDBJ whole genome shotgun (WGS) entry which is preliminary data.</text>
</comment>
<accession>A0A6N2AR01</accession>
<evidence type="ECO:0000313" key="2">
    <source>
        <dbReference type="EMBL" id="TMW83591.1"/>
    </source>
</evidence>
<dbReference type="EMBL" id="RXGB01011283">
    <property type="protein sequence ID" value="TMW83591.1"/>
    <property type="molecule type" value="Genomic_DNA"/>
</dbReference>
<evidence type="ECO:0000256" key="1">
    <source>
        <dbReference type="SAM" id="MobiDB-lite"/>
    </source>
</evidence>
<feature type="region of interest" description="Disordered" evidence="1">
    <location>
        <begin position="1"/>
        <end position="32"/>
    </location>
</feature>
<feature type="region of interest" description="Disordered" evidence="1">
    <location>
        <begin position="73"/>
        <end position="103"/>
    </location>
</feature>